<feature type="domain" description="Sulfatase N-terminal" evidence="6">
    <location>
        <begin position="24"/>
        <end position="363"/>
    </location>
</feature>
<dbReference type="SUPFAM" id="SSF53649">
    <property type="entry name" value="Alkaline phosphatase-like"/>
    <property type="match status" value="1"/>
</dbReference>
<dbReference type="InterPro" id="IPR000917">
    <property type="entry name" value="Sulfatase_N"/>
</dbReference>
<keyword evidence="2" id="KW-0479">Metal-binding</keyword>
<dbReference type="InterPro" id="IPR024607">
    <property type="entry name" value="Sulfatase_CS"/>
</dbReference>
<evidence type="ECO:0000256" key="1">
    <source>
        <dbReference type="ARBA" id="ARBA00008779"/>
    </source>
</evidence>
<reference evidence="7 8" key="1">
    <citation type="submission" date="2023-03" db="EMBL/GenBank/DDBJ databases">
        <title>Bacillus Genome Sequencing.</title>
        <authorList>
            <person name="Dunlap C."/>
        </authorList>
    </citation>
    <scope>NUCLEOTIDE SEQUENCE [LARGE SCALE GENOMIC DNA]</scope>
    <source>
        <strain evidence="7 8">BD-533</strain>
    </source>
</reference>
<dbReference type="InterPro" id="IPR050738">
    <property type="entry name" value="Sulfatase"/>
</dbReference>
<keyword evidence="3" id="KW-0378">Hydrolase</keyword>
<evidence type="ECO:0000256" key="3">
    <source>
        <dbReference type="ARBA" id="ARBA00022801"/>
    </source>
</evidence>
<proteinExistence type="inferred from homology"/>
<accession>A0ABU6G064</accession>
<evidence type="ECO:0000313" key="8">
    <source>
        <dbReference type="Proteomes" id="UP001338137"/>
    </source>
</evidence>
<evidence type="ECO:0000313" key="7">
    <source>
        <dbReference type="EMBL" id="MEC0227552.1"/>
    </source>
</evidence>
<evidence type="ECO:0000259" key="6">
    <source>
        <dbReference type="Pfam" id="PF00884"/>
    </source>
</evidence>
<dbReference type="PANTHER" id="PTHR42693:SF53">
    <property type="entry name" value="ENDO-4-O-SULFATASE"/>
    <property type="match status" value="1"/>
</dbReference>
<protein>
    <submittedName>
        <fullName evidence="7">Sulfatase-like hydrolase/transferase</fullName>
    </submittedName>
</protein>
<dbReference type="RefSeq" id="WP_326071867.1">
    <property type="nucleotide sequence ID" value="NZ_JARLKY010000023.1"/>
</dbReference>
<keyword evidence="8" id="KW-1185">Reference proteome</keyword>
<organism evidence="7 8">
    <name type="scientific">Paenibacillus alba</name>
    <dbReference type="NCBI Taxonomy" id="1197127"/>
    <lineage>
        <taxon>Bacteria</taxon>
        <taxon>Bacillati</taxon>
        <taxon>Bacillota</taxon>
        <taxon>Bacilli</taxon>
        <taxon>Bacillales</taxon>
        <taxon>Paenibacillaceae</taxon>
        <taxon>Paenibacillus</taxon>
    </lineage>
</organism>
<gene>
    <name evidence="7" type="ORF">P4I72_10495</name>
</gene>
<evidence type="ECO:0000256" key="5">
    <source>
        <dbReference type="SAM" id="MobiDB-lite"/>
    </source>
</evidence>
<dbReference type="PANTHER" id="PTHR42693">
    <property type="entry name" value="ARYLSULFATASE FAMILY MEMBER"/>
    <property type="match status" value="1"/>
</dbReference>
<sequence>MKEKNTKKLSHGRPSHVNPSPRKPNVVFLIADDHRGEAIGAFGNETVQTPVLDSLAASGTSCRNTHIFGGLSGAVCAPSRACVHTGIPIFRATIGKDMMNREHSSVIHPDVRVMPQTMQSAGYLTHAIGKWHNDKASFARSFEGGDKLAFRGMSEHTKVPVHDYDVTGAYPKEQEYVEHTFSTELFTDAAVNFIEDYEGDRPFFLYVAYTAPHDPRTAPEPYASMYDKSGIPLPPNFVREHPFDTGDMTVRDEKLAGWPRDEDEIRGHIADYYAMISHMDAQIGRVIEALKAKGIYDDTLIVYTADHGLAVGQHGLMGKQNLYEHSVRIPLIFRGPGVPEGKQELALASNIDIFPTVAGLCGVDLPEETEGISLCPIFAGEVGSVRGIVGSVYRDVQRMVTDGRWKLIRYYRSPETNTGTERIQLFDLLSDPWETQDLSAELANAGVIERLASELASWMQASGDILQEKPVIPAAPLA</sequence>
<dbReference type="EMBL" id="JARLKY010000023">
    <property type="protein sequence ID" value="MEC0227552.1"/>
    <property type="molecule type" value="Genomic_DNA"/>
</dbReference>
<dbReference type="Pfam" id="PF00884">
    <property type="entry name" value="Sulfatase"/>
    <property type="match status" value="1"/>
</dbReference>
<dbReference type="CDD" id="cd16155">
    <property type="entry name" value="sulfatase_like"/>
    <property type="match status" value="1"/>
</dbReference>
<dbReference type="InterPro" id="IPR017850">
    <property type="entry name" value="Alkaline_phosphatase_core_sf"/>
</dbReference>
<evidence type="ECO:0000256" key="2">
    <source>
        <dbReference type="ARBA" id="ARBA00022723"/>
    </source>
</evidence>
<dbReference type="Gene3D" id="3.40.720.10">
    <property type="entry name" value="Alkaline Phosphatase, subunit A"/>
    <property type="match status" value="1"/>
</dbReference>
<feature type="region of interest" description="Disordered" evidence="5">
    <location>
        <begin position="1"/>
        <end position="24"/>
    </location>
</feature>
<comment type="similarity">
    <text evidence="1">Belongs to the sulfatase family.</text>
</comment>
<dbReference type="PROSITE" id="PS00149">
    <property type="entry name" value="SULFATASE_2"/>
    <property type="match status" value="1"/>
</dbReference>
<name>A0ABU6G064_9BACL</name>
<comment type="caution">
    <text evidence="7">The sequence shown here is derived from an EMBL/GenBank/DDBJ whole genome shotgun (WGS) entry which is preliminary data.</text>
</comment>
<keyword evidence="4" id="KW-0106">Calcium</keyword>
<dbReference type="Proteomes" id="UP001338137">
    <property type="component" value="Unassembled WGS sequence"/>
</dbReference>
<evidence type="ECO:0000256" key="4">
    <source>
        <dbReference type="ARBA" id="ARBA00022837"/>
    </source>
</evidence>